<dbReference type="RefSeq" id="WP_330146397.1">
    <property type="nucleotide sequence ID" value="NZ_JAZDQU010000002.1"/>
</dbReference>
<organism evidence="1 2">
    <name type="scientific">Pedobacter flavus</name>
    <dbReference type="NCBI Taxonomy" id="3113906"/>
    <lineage>
        <taxon>Bacteria</taxon>
        <taxon>Pseudomonadati</taxon>
        <taxon>Bacteroidota</taxon>
        <taxon>Sphingobacteriia</taxon>
        <taxon>Sphingobacteriales</taxon>
        <taxon>Sphingobacteriaceae</taxon>
        <taxon>Pedobacter</taxon>
    </lineage>
</organism>
<reference evidence="1 2" key="1">
    <citation type="submission" date="2024-01" db="EMBL/GenBank/DDBJ databases">
        <title>Pedobacter sp. nov., isolated from oil-contaminated soil.</title>
        <authorList>
            <person name="Le N.T.T."/>
        </authorList>
    </citation>
    <scope>NUCLEOTIDE SEQUENCE [LARGE SCALE GENOMIC DNA]</scope>
    <source>
        <strain evidence="1 2">VNH31</strain>
    </source>
</reference>
<dbReference type="InterPro" id="IPR045738">
    <property type="entry name" value="DUF6088"/>
</dbReference>
<sequence length="191" mass="22386">MMSQLRELKKHLKKGKVYRRADLEKWTSSVDRLLAVLVKEGTLQKLATGLYHYPKESVFGKTPADEQELVRSFLKDDKFLLTSPNSYNSLGVGTTQLYNKKIVYNHKRHGEFRLGNRKFDFQMRHHFPNKLSKEFLVVDLVNNLDKLAEDTEEVLNKLPSKVRLLDLHKLRTSLENYGNNRAKRILFPMIQ</sequence>
<dbReference type="Pfam" id="PF19570">
    <property type="entry name" value="DUF6088"/>
    <property type="match status" value="1"/>
</dbReference>
<proteinExistence type="predicted"/>
<evidence type="ECO:0000313" key="2">
    <source>
        <dbReference type="Proteomes" id="UP001337681"/>
    </source>
</evidence>
<evidence type="ECO:0000313" key="1">
    <source>
        <dbReference type="EMBL" id="MEE1885500.1"/>
    </source>
</evidence>
<dbReference type="EMBL" id="JAZDQU010000002">
    <property type="protein sequence ID" value="MEE1885500.1"/>
    <property type="molecule type" value="Genomic_DNA"/>
</dbReference>
<name>A0ABU7H2G9_9SPHI</name>
<comment type="caution">
    <text evidence="1">The sequence shown here is derived from an EMBL/GenBank/DDBJ whole genome shotgun (WGS) entry which is preliminary data.</text>
</comment>
<accession>A0ABU7H2G9</accession>
<protein>
    <submittedName>
        <fullName evidence="1">DUF6088 family protein</fullName>
    </submittedName>
</protein>
<gene>
    <name evidence="1" type="ORF">VRU49_08740</name>
</gene>
<keyword evidence="2" id="KW-1185">Reference proteome</keyword>
<dbReference type="Proteomes" id="UP001337681">
    <property type="component" value="Unassembled WGS sequence"/>
</dbReference>